<dbReference type="KEGG" id="aaeo:BJI67_01830"/>
<accession>A0A1D8KBK5</accession>
<reference evidence="6 7" key="1">
    <citation type="submission" date="2016-09" db="EMBL/GenBank/DDBJ databases">
        <title>Acidihalobacter prosperus V6 (DSM14174).</title>
        <authorList>
            <person name="Khaleque H.N."/>
            <person name="Ramsay J.P."/>
            <person name="Murphy R.J.T."/>
            <person name="Kaksonen A.H."/>
            <person name="Boxall N.J."/>
            <person name="Watkin E.L.J."/>
        </authorList>
    </citation>
    <scope>NUCLEOTIDE SEQUENCE [LARGE SCALE GENOMIC DNA]</scope>
    <source>
        <strain evidence="6 7">V6</strain>
    </source>
</reference>
<dbReference type="CDD" id="cd17535">
    <property type="entry name" value="REC_NarL-like"/>
    <property type="match status" value="1"/>
</dbReference>
<dbReference type="GO" id="GO:0003677">
    <property type="term" value="F:DNA binding"/>
    <property type="evidence" value="ECO:0007669"/>
    <property type="project" value="UniProtKB-KW"/>
</dbReference>
<keyword evidence="1 3" id="KW-0597">Phosphoprotein</keyword>
<evidence type="ECO:0000313" key="6">
    <source>
        <dbReference type="EMBL" id="AOV18348.1"/>
    </source>
</evidence>
<dbReference type="InterPro" id="IPR016032">
    <property type="entry name" value="Sig_transdc_resp-reg_C-effctor"/>
</dbReference>
<dbReference type="Pfam" id="PF00072">
    <property type="entry name" value="Response_reg"/>
    <property type="match status" value="1"/>
</dbReference>
<dbReference type="GO" id="GO:0000160">
    <property type="term" value="P:phosphorelay signal transduction system"/>
    <property type="evidence" value="ECO:0007669"/>
    <property type="project" value="InterPro"/>
</dbReference>
<sequence>MGLYDEFHVCCEASDKDSALAAMAECEHDLAIVDISLNGGSGLNLIKTLRQNYRQLAILTLSMHDEALFAERALRAGANGYLMKQEGTEHILSAVRQVLDGNVYLSAGMLNRAAQQLMSNARGKSDQIAGITEREFEILHLIALGFGTRDIAEKLNRSTKTIEAHRANLKDKLQLDSGRDLVRFAIQLLGEK</sequence>
<feature type="modified residue" description="4-aspartylphosphate" evidence="3">
    <location>
        <position position="34"/>
    </location>
</feature>
<feature type="domain" description="Response regulatory" evidence="5">
    <location>
        <begin position="1"/>
        <end position="99"/>
    </location>
</feature>
<dbReference type="PROSITE" id="PS00622">
    <property type="entry name" value="HTH_LUXR_1"/>
    <property type="match status" value="1"/>
</dbReference>
<dbReference type="SMART" id="SM00421">
    <property type="entry name" value="HTH_LUXR"/>
    <property type="match status" value="1"/>
</dbReference>
<evidence type="ECO:0000256" key="1">
    <source>
        <dbReference type="ARBA" id="ARBA00022553"/>
    </source>
</evidence>
<evidence type="ECO:0000259" key="5">
    <source>
        <dbReference type="PROSITE" id="PS50110"/>
    </source>
</evidence>
<dbReference type="PRINTS" id="PR00038">
    <property type="entry name" value="HTHLUXR"/>
</dbReference>
<evidence type="ECO:0000256" key="2">
    <source>
        <dbReference type="ARBA" id="ARBA00023125"/>
    </source>
</evidence>
<dbReference type="InterPro" id="IPR039420">
    <property type="entry name" value="WalR-like"/>
</dbReference>
<dbReference type="Proteomes" id="UP000095342">
    <property type="component" value="Chromosome"/>
</dbReference>
<dbReference type="PANTHER" id="PTHR43214">
    <property type="entry name" value="TWO-COMPONENT RESPONSE REGULATOR"/>
    <property type="match status" value="1"/>
</dbReference>
<dbReference type="AlphaFoldDB" id="A0A1D8KBK5"/>
<keyword evidence="2 6" id="KW-0238">DNA-binding</keyword>
<dbReference type="EMBL" id="CP017448">
    <property type="protein sequence ID" value="AOV18348.1"/>
    <property type="molecule type" value="Genomic_DNA"/>
</dbReference>
<proteinExistence type="predicted"/>
<dbReference type="CDD" id="cd06170">
    <property type="entry name" value="LuxR_C_like"/>
    <property type="match status" value="1"/>
</dbReference>
<organism evidence="6 7">
    <name type="scientific">Acidihalobacter aeolianus</name>
    <dbReference type="NCBI Taxonomy" id="2792603"/>
    <lineage>
        <taxon>Bacteria</taxon>
        <taxon>Pseudomonadati</taxon>
        <taxon>Pseudomonadota</taxon>
        <taxon>Gammaproteobacteria</taxon>
        <taxon>Chromatiales</taxon>
        <taxon>Ectothiorhodospiraceae</taxon>
        <taxon>Acidihalobacter</taxon>
    </lineage>
</organism>
<dbReference type="InterPro" id="IPR001789">
    <property type="entry name" value="Sig_transdc_resp-reg_receiver"/>
</dbReference>
<dbReference type="PROSITE" id="PS50043">
    <property type="entry name" value="HTH_LUXR_2"/>
    <property type="match status" value="1"/>
</dbReference>
<dbReference type="SUPFAM" id="SSF52172">
    <property type="entry name" value="CheY-like"/>
    <property type="match status" value="1"/>
</dbReference>
<dbReference type="Pfam" id="PF00196">
    <property type="entry name" value="GerE"/>
    <property type="match status" value="1"/>
</dbReference>
<dbReference type="InterPro" id="IPR000792">
    <property type="entry name" value="Tscrpt_reg_LuxR_C"/>
</dbReference>
<dbReference type="PROSITE" id="PS50110">
    <property type="entry name" value="RESPONSE_REGULATORY"/>
    <property type="match status" value="1"/>
</dbReference>
<protein>
    <submittedName>
        <fullName evidence="6">DNA-binding response regulator</fullName>
    </submittedName>
</protein>
<evidence type="ECO:0000313" key="7">
    <source>
        <dbReference type="Proteomes" id="UP000095342"/>
    </source>
</evidence>
<dbReference type="Gene3D" id="3.40.50.2300">
    <property type="match status" value="1"/>
</dbReference>
<dbReference type="InterPro" id="IPR058245">
    <property type="entry name" value="NreC/VraR/RcsB-like_REC"/>
</dbReference>
<feature type="domain" description="HTH luxR-type" evidence="4">
    <location>
        <begin position="124"/>
        <end position="189"/>
    </location>
</feature>
<dbReference type="SUPFAM" id="SSF46894">
    <property type="entry name" value="C-terminal effector domain of the bipartite response regulators"/>
    <property type="match status" value="1"/>
</dbReference>
<dbReference type="GO" id="GO:0006355">
    <property type="term" value="P:regulation of DNA-templated transcription"/>
    <property type="evidence" value="ECO:0007669"/>
    <property type="project" value="InterPro"/>
</dbReference>
<evidence type="ECO:0000256" key="3">
    <source>
        <dbReference type="PROSITE-ProRule" id="PRU00169"/>
    </source>
</evidence>
<dbReference type="PANTHER" id="PTHR43214:SF43">
    <property type="entry name" value="TWO-COMPONENT RESPONSE REGULATOR"/>
    <property type="match status" value="1"/>
</dbReference>
<dbReference type="InterPro" id="IPR011006">
    <property type="entry name" value="CheY-like_superfamily"/>
</dbReference>
<gene>
    <name evidence="6" type="ORF">BJI67_01830</name>
</gene>
<keyword evidence="7" id="KW-1185">Reference proteome</keyword>
<evidence type="ECO:0000259" key="4">
    <source>
        <dbReference type="PROSITE" id="PS50043"/>
    </source>
</evidence>
<name>A0A1D8KBK5_9GAMM</name>